<evidence type="ECO:0000313" key="3">
    <source>
        <dbReference type="Proteomes" id="UP001068021"/>
    </source>
</evidence>
<gene>
    <name evidence="2" type="ORF">O3H35_05920</name>
    <name evidence="1" type="ORF">O3H54_00820</name>
</gene>
<keyword evidence="3" id="KW-1185">Reference proteome</keyword>
<sequence length="131" mass="14886">MLTEFFGNYPRIRVIDLLLSHPYTEYTKIDIAECSGVARGTLYGFFEELTKYKLIKPTRKIGNTQLYSIDMDSQVVKALSAFQILLASKVIENELEGSHGKVADINGLFKDIDNIFEDEMSTRSNSTDHKL</sequence>
<comment type="caution">
    <text evidence="2">The sequence shown here is derived from an EMBL/GenBank/DDBJ whole genome shotgun (WGS) entry which is preliminary data.</text>
</comment>
<protein>
    <submittedName>
        <fullName evidence="2">Uncharacterized protein</fullName>
    </submittedName>
</protein>
<dbReference type="AlphaFoldDB" id="A0A9E5DK64"/>
<evidence type="ECO:0000313" key="1">
    <source>
        <dbReference type="EMBL" id="MCZ3364413.1"/>
    </source>
</evidence>
<proteinExistence type="predicted"/>
<evidence type="ECO:0000313" key="2">
    <source>
        <dbReference type="EMBL" id="MCZ3372164.1"/>
    </source>
</evidence>
<dbReference type="EMBL" id="JAPVES010000030">
    <property type="protein sequence ID" value="MCZ3372164.1"/>
    <property type="molecule type" value="Genomic_DNA"/>
</dbReference>
<accession>A0A9E5DK64</accession>
<organism evidence="2">
    <name type="scientific">Methanobacterium veterum</name>
    <dbReference type="NCBI Taxonomy" id="408577"/>
    <lineage>
        <taxon>Archaea</taxon>
        <taxon>Methanobacteriati</taxon>
        <taxon>Methanobacteriota</taxon>
        <taxon>Methanomada group</taxon>
        <taxon>Methanobacteria</taxon>
        <taxon>Methanobacteriales</taxon>
        <taxon>Methanobacteriaceae</taxon>
        <taxon>Methanobacterium</taxon>
    </lineage>
</organism>
<name>A0A9E5DK64_9EURY</name>
<dbReference type="EMBL" id="JAPVER010000018">
    <property type="protein sequence ID" value="MCZ3364413.1"/>
    <property type="molecule type" value="Genomic_DNA"/>
</dbReference>
<dbReference type="Proteomes" id="UP001068021">
    <property type="component" value="Unassembled WGS sequence"/>
</dbReference>
<dbReference type="RefSeq" id="WP_157197573.1">
    <property type="nucleotide sequence ID" value="NZ_JAPVER010000018.1"/>
</dbReference>
<reference evidence="2" key="1">
    <citation type="submission" date="2022-12" db="EMBL/GenBank/DDBJ databases">
        <title>Reclassification of two methanogenic archaea species isolated from the Kolyma lowland permafrost.</title>
        <authorList>
            <person name="Trubitsyn V.E."/>
            <person name="Rivkina E.M."/>
            <person name="Shcherbakova V.A."/>
        </authorList>
    </citation>
    <scope>NUCLEOTIDE SEQUENCE</scope>
    <source>
        <strain evidence="1">M2</strain>
        <strain evidence="2">MK4</strain>
    </source>
</reference>
<dbReference type="Proteomes" id="UP001074446">
    <property type="component" value="Unassembled WGS sequence"/>
</dbReference>